<dbReference type="InterPro" id="IPR037401">
    <property type="entry name" value="SnoaL-like"/>
</dbReference>
<reference evidence="2 3" key="2">
    <citation type="submission" date="2016-12" db="EMBL/GenBank/DDBJ databases">
        <title>Draft Genome Sequence of Cystobacter ferrugineus Strain Cbfe23.</title>
        <authorList>
            <person name="Akbar S."/>
            <person name="Dowd S.E."/>
            <person name="Stevens D.C."/>
        </authorList>
    </citation>
    <scope>NUCLEOTIDE SEQUENCE [LARGE SCALE GENOMIC DNA]</scope>
    <source>
        <strain evidence="2 3">Cbfe23</strain>
    </source>
</reference>
<dbReference type="Proteomes" id="UP000182229">
    <property type="component" value="Unassembled WGS sequence"/>
</dbReference>
<proteinExistence type="predicted"/>
<sequence>MRGTPLSTMPHQENALMEHKRFFEEMFAHVDALDARGFSSFFTEGGVFRFGNNEPVAGRGRIEDFIAGFFSAIGGISHQFQNCWTLEDRAFSNGLVTYVRKDGSKLTVPWATISRFEGGKLAEYSAYVDASKLFNP</sequence>
<name>A0A1L9BIF9_9BACT</name>
<evidence type="ECO:0000313" key="3">
    <source>
        <dbReference type="Proteomes" id="UP000182229"/>
    </source>
</evidence>
<dbReference type="STRING" id="83449.BON30_02150"/>
<protein>
    <recommendedName>
        <fullName evidence="1">SnoaL-like domain-containing protein</fullName>
    </recommendedName>
</protein>
<dbReference type="SUPFAM" id="SSF54427">
    <property type="entry name" value="NTF2-like"/>
    <property type="match status" value="1"/>
</dbReference>
<dbReference type="Gene3D" id="3.10.450.50">
    <property type="match status" value="1"/>
</dbReference>
<keyword evidence="3" id="KW-1185">Reference proteome</keyword>
<gene>
    <name evidence="2" type="ORF">BON30_02150</name>
</gene>
<organism evidence="2 3">
    <name type="scientific">Cystobacter ferrugineus</name>
    <dbReference type="NCBI Taxonomy" id="83449"/>
    <lineage>
        <taxon>Bacteria</taxon>
        <taxon>Pseudomonadati</taxon>
        <taxon>Myxococcota</taxon>
        <taxon>Myxococcia</taxon>
        <taxon>Myxococcales</taxon>
        <taxon>Cystobacterineae</taxon>
        <taxon>Archangiaceae</taxon>
        <taxon>Cystobacter</taxon>
    </lineage>
</organism>
<dbReference type="Pfam" id="PF12680">
    <property type="entry name" value="SnoaL_2"/>
    <property type="match status" value="1"/>
</dbReference>
<dbReference type="EMBL" id="MPIN01000001">
    <property type="protein sequence ID" value="OJH42047.1"/>
    <property type="molecule type" value="Genomic_DNA"/>
</dbReference>
<dbReference type="AlphaFoldDB" id="A0A1L9BIF9"/>
<comment type="caution">
    <text evidence="2">The sequence shown here is derived from an EMBL/GenBank/DDBJ whole genome shotgun (WGS) entry which is preliminary data.</text>
</comment>
<dbReference type="InterPro" id="IPR032710">
    <property type="entry name" value="NTF2-like_dom_sf"/>
</dbReference>
<accession>A0A1L9BIF9</accession>
<dbReference type="OrthoDB" id="8759424at2"/>
<evidence type="ECO:0000259" key="1">
    <source>
        <dbReference type="Pfam" id="PF12680"/>
    </source>
</evidence>
<feature type="domain" description="SnoaL-like" evidence="1">
    <location>
        <begin position="24"/>
        <end position="124"/>
    </location>
</feature>
<evidence type="ECO:0000313" key="2">
    <source>
        <dbReference type="EMBL" id="OJH42047.1"/>
    </source>
</evidence>
<reference evidence="3" key="1">
    <citation type="submission" date="2016-11" db="EMBL/GenBank/DDBJ databases">
        <authorList>
            <person name="Shukria A."/>
            <person name="Stevens D.C."/>
        </authorList>
    </citation>
    <scope>NUCLEOTIDE SEQUENCE [LARGE SCALE GENOMIC DNA]</scope>
    <source>
        <strain evidence="3">Cbfe23</strain>
    </source>
</reference>